<feature type="short sequence motif" description="Histidine triad motif" evidence="6">
    <location>
        <begin position="99"/>
        <end position="103"/>
    </location>
</feature>
<feature type="binding site" evidence="4">
    <location>
        <position position="103"/>
    </location>
    <ligand>
        <name>substrate</name>
    </ligand>
</feature>
<dbReference type="InterPro" id="IPR051884">
    <property type="entry name" value="Bis(5'-adenosyl)-TPase_reg"/>
</dbReference>
<geneLocation type="mitochondrion" evidence="9"/>
<dbReference type="Gene3D" id="3.30.428.10">
    <property type="entry name" value="HIT-like"/>
    <property type="match status" value="1"/>
</dbReference>
<evidence type="ECO:0000256" key="1">
    <source>
        <dbReference type="ARBA" id="ARBA00022741"/>
    </source>
</evidence>
<feature type="binding site" evidence="4">
    <location>
        <position position="32"/>
    </location>
    <ligand>
        <name>substrate</name>
    </ligand>
</feature>
<dbReference type="InterPro" id="IPR011146">
    <property type="entry name" value="HIT-like"/>
</dbReference>
<keyword evidence="1 7" id="KW-0547">Nucleotide-binding</keyword>
<dbReference type="GO" id="GO:0047710">
    <property type="term" value="F:bis(5'-adenosyl)-triphosphatase activity"/>
    <property type="evidence" value="ECO:0007669"/>
    <property type="project" value="UniProtKB-UniRule"/>
</dbReference>
<evidence type="ECO:0000313" key="9">
    <source>
        <dbReference type="EMBL" id="SPR00156.1"/>
    </source>
</evidence>
<evidence type="ECO:0000256" key="5">
    <source>
        <dbReference type="PIRSR" id="PIRSR639383-3"/>
    </source>
</evidence>
<dbReference type="Proteomes" id="UP000290189">
    <property type="component" value="Unassembled WGS sequence"/>
</dbReference>
<comment type="catalytic activity">
    <reaction evidence="7">
        <text>P(1),P(3)-bis(5'-adenosyl) triphosphate + H2O = AMP + ADP + 2 H(+)</text>
        <dbReference type="Rhea" id="RHEA:13893"/>
        <dbReference type="ChEBI" id="CHEBI:15377"/>
        <dbReference type="ChEBI" id="CHEBI:15378"/>
        <dbReference type="ChEBI" id="CHEBI:58529"/>
        <dbReference type="ChEBI" id="CHEBI:456215"/>
        <dbReference type="ChEBI" id="CHEBI:456216"/>
        <dbReference type="EC" id="3.6.1.29"/>
    </reaction>
</comment>
<feature type="binding site" evidence="4">
    <location>
        <begin position="94"/>
        <end position="97"/>
    </location>
    <ligand>
        <name>substrate</name>
    </ligand>
</feature>
<dbReference type="PANTHER" id="PTHR46243:SF1">
    <property type="entry name" value="BIS(5'-ADENOSYL)-TRIPHOSPHATASE"/>
    <property type="match status" value="1"/>
</dbReference>
<evidence type="ECO:0000259" key="8">
    <source>
        <dbReference type="PROSITE" id="PS51084"/>
    </source>
</evidence>
<keyword evidence="2 7" id="KW-0378">Hydrolase</keyword>
<comment type="cofactor">
    <cofactor evidence="7">
        <name>Mn(2+)</name>
        <dbReference type="ChEBI" id="CHEBI:29035"/>
    </cofactor>
</comment>
<dbReference type="InterPro" id="IPR039383">
    <property type="entry name" value="FHIT"/>
</dbReference>
<dbReference type="PANTHER" id="PTHR46243">
    <property type="entry name" value="BIS(5'-ADENOSYL)-TRIPHOSPHATASE"/>
    <property type="match status" value="1"/>
</dbReference>
<sequence length="160" mass="18242">MAATRGTFAFGRIVLDTRQVFFESPLSYATVNLKPLVEGHVLVLPKRCIDRFNLLNDDEVTDLWRSVHRVSRALEGHYKCDAFTFAIQDGKHAGQSVPHVHVHVLPRRIGDFTPNDAIYTALDVHNANPLQVEHDDLRPPRSVEEMQREADVLRSLFMQT</sequence>
<dbReference type="PROSITE" id="PS00892">
    <property type="entry name" value="HIT_1"/>
    <property type="match status" value="1"/>
</dbReference>
<keyword evidence="9" id="KW-0496">Mitochondrion</keyword>
<dbReference type="FunFam" id="3.30.428.10:FF:000011">
    <property type="entry name" value="Fragile histidine triad"/>
    <property type="match status" value="1"/>
</dbReference>
<dbReference type="CDD" id="cd01275">
    <property type="entry name" value="FHIT"/>
    <property type="match status" value="1"/>
</dbReference>
<dbReference type="GO" id="GO:0000166">
    <property type="term" value="F:nucleotide binding"/>
    <property type="evidence" value="ECO:0007669"/>
    <property type="project" value="UniProtKB-KW"/>
</dbReference>
<dbReference type="SUPFAM" id="SSF54197">
    <property type="entry name" value="HIT-like"/>
    <property type="match status" value="1"/>
</dbReference>
<organism evidence="9 10">
    <name type="scientific">Plasmodiophora brassicae</name>
    <name type="common">Clubroot disease agent</name>
    <dbReference type="NCBI Taxonomy" id="37360"/>
    <lineage>
        <taxon>Eukaryota</taxon>
        <taxon>Sar</taxon>
        <taxon>Rhizaria</taxon>
        <taxon>Endomyxa</taxon>
        <taxon>Phytomyxea</taxon>
        <taxon>Plasmodiophorida</taxon>
        <taxon>Plasmodiophoridae</taxon>
        <taxon>Plasmodiophora</taxon>
    </lineage>
</organism>
<reference evidence="9 10" key="1">
    <citation type="submission" date="2018-03" db="EMBL/GenBank/DDBJ databases">
        <authorList>
            <person name="Fogelqvist J."/>
        </authorList>
    </citation>
    <scope>NUCLEOTIDE SEQUENCE [LARGE SCALE GENOMIC DNA]</scope>
</reference>
<evidence type="ECO:0000256" key="6">
    <source>
        <dbReference type="PROSITE-ProRule" id="PRU00464"/>
    </source>
</evidence>
<proteinExistence type="predicted"/>
<dbReference type="InterPro" id="IPR019808">
    <property type="entry name" value="Histidine_triad_CS"/>
</dbReference>
<feature type="site" description="Important for induction of apoptosis" evidence="5">
    <location>
        <position position="119"/>
    </location>
</feature>
<accession>A0A3P3YIZ1</accession>
<evidence type="ECO:0000256" key="2">
    <source>
        <dbReference type="ARBA" id="ARBA00022801"/>
    </source>
</evidence>
<feature type="active site" description="Tele-AMP-histidine intermediate" evidence="3">
    <location>
        <position position="101"/>
    </location>
</feature>
<dbReference type="InterPro" id="IPR036265">
    <property type="entry name" value="HIT-like_sf"/>
</dbReference>
<dbReference type="EC" id="3.6.1.29" evidence="7"/>
<feature type="binding site" evidence="4">
    <location>
        <position position="88"/>
    </location>
    <ligand>
        <name>substrate</name>
    </ligand>
</feature>
<evidence type="ECO:0000256" key="7">
    <source>
        <dbReference type="RuleBase" id="RU366076"/>
    </source>
</evidence>
<name>A0A3P3YIZ1_PLABS</name>
<dbReference type="EMBL" id="OVEO01000013">
    <property type="protein sequence ID" value="SPR00156.1"/>
    <property type="molecule type" value="Genomic_DNA"/>
</dbReference>
<evidence type="ECO:0000313" key="10">
    <source>
        <dbReference type="Proteomes" id="UP000290189"/>
    </source>
</evidence>
<feature type="domain" description="HIT" evidence="8">
    <location>
        <begin position="7"/>
        <end position="114"/>
    </location>
</feature>
<evidence type="ECO:0000256" key="4">
    <source>
        <dbReference type="PIRSR" id="PIRSR639383-2"/>
    </source>
</evidence>
<gene>
    <name evidence="9" type="ORF">PLBR_LOCUS7371</name>
</gene>
<dbReference type="PROSITE" id="PS51084">
    <property type="entry name" value="HIT_2"/>
    <property type="match status" value="1"/>
</dbReference>
<dbReference type="Pfam" id="PF01230">
    <property type="entry name" value="HIT"/>
    <property type="match status" value="1"/>
</dbReference>
<protein>
    <recommendedName>
        <fullName evidence="7">Bis(5'-adenosyl)-triphosphatase</fullName>
        <ecNumber evidence="7">3.6.1.29</ecNumber>
    </recommendedName>
</protein>
<dbReference type="AlphaFoldDB" id="A0A3P3YIZ1"/>
<evidence type="ECO:0000256" key="3">
    <source>
        <dbReference type="PIRSR" id="PIRSR639383-1"/>
    </source>
</evidence>